<dbReference type="Proteomes" id="UP000014174">
    <property type="component" value="Unassembled WGS sequence"/>
</dbReference>
<dbReference type="AlphaFoldDB" id="R9GUF2"/>
<accession>R9GUF2</accession>
<gene>
    <name evidence="1" type="ORF">ADIARSV_1539</name>
</gene>
<proteinExistence type="predicted"/>
<dbReference type="OrthoDB" id="766893at2"/>
<evidence type="ECO:0008006" key="3">
    <source>
        <dbReference type="Google" id="ProtNLM"/>
    </source>
</evidence>
<evidence type="ECO:0000313" key="1">
    <source>
        <dbReference type="EMBL" id="EOR95308.1"/>
    </source>
</evidence>
<dbReference type="RefSeq" id="WP_016194775.1">
    <property type="nucleotide sequence ID" value="NZ_AQPN01000058.1"/>
</dbReference>
<dbReference type="EMBL" id="AQPN01000058">
    <property type="protein sequence ID" value="EOR95308.1"/>
    <property type="molecule type" value="Genomic_DNA"/>
</dbReference>
<sequence>MKNIIFLFFGILIFSSCKKDMITVSESKTYSEVGYKGSDEIYDGGGLYVQLNPNGNAGFKLGGDAIYPATYNITGSTLKVYWNDKTYKFKILSGDEIKYDNRTLRLIKE</sequence>
<dbReference type="PROSITE" id="PS51257">
    <property type="entry name" value="PROKAR_LIPOPROTEIN"/>
    <property type="match status" value="1"/>
</dbReference>
<dbReference type="STRING" id="1150600.ADIARSV_1539"/>
<dbReference type="eggNOG" id="ENOG502ZXFU">
    <property type="taxonomic scope" value="Bacteria"/>
</dbReference>
<organism evidence="1 2">
    <name type="scientific">Arcticibacter svalbardensis MN12-7</name>
    <dbReference type="NCBI Taxonomy" id="1150600"/>
    <lineage>
        <taxon>Bacteria</taxon>
        <taxon>Pseudomonadati</taxon>
        <taxon>Bacteroidota</taxon>
        <taxon>Sphingobacteriia</taxon>
        <taxon>Sphingobacteriales</taxon>
        <taxon>Sphingobacteriaceae</taxon>
        <taxon>Arcticibacter</taxon>
    </lineage>
</organism>
<comment type="caution">
    <text evidence="1">The sequence shown here is derived from an EMBL/GenBank/DDBJ whole genome shotgun (WGS) entry which is preliminary data.</text>
</comment>
<protein>
    <recommendedName>
        <fullName evidence="3">DUF5640 domain-containing protein</fullName>
    </recommendedName>
</protein>
<keyword evidence="2" id="KW-1185">Reference proteome</keyword>
<reference evidence="1 2" key="1">
    <citation type="journal article" date="2013" name="Genome Announc.">
        <title>Draft Genome Sequence of Arcticibacter svalbardensis Strain MN12-7T, a Member of the Family Sphingobacteriaceae Isolated from an Arctic Soil Sample.</title>
        <authorList>
            <person name="Shivaji S."/>
            <person name="Ara S."/>
            <person name="Prasad S."/>
            <person name="Manasa B.P."/>
            <person name="Begum Z."/>
            <person name="Singh A."/>
            <person name="Kumar Pinnaka A."/>
        </authorList>
    </citation>
    <scope>NUCLEOTIDE SEQUENCE [LARGE SCALE GENOMIC DNA]</scope>
    <source>
        <strain evidence="1 2">MN12-7</strain>
    </source>
</reference>
<name>R9GUF2_9SPHI</name>
<evidence type="ECO:0000313" key="2">
    <source>
        <dbReference type="Proteomes" id="UP000014174"/>
    </source>
</evidence>